<dbReference type="PANTHER" id="PTHR43586">
    <property type="entry name" value="CYSTEINE DESULFURASE"/>
    <property type="match status" value="1"/>
</dbReference>
<dbReference type="NCBIfam" id="TIGR01979">
    <property type="entry name" value="sufS"/>
    <property type="match status" value="1"/>
</dbReference>
<evidence type="ECO:0000256" key="6">
    <source>
        <dbReference type="ARBA" id="ARBA00050776"/>
    </source>
</evidence>
<dbReference type="SUPFAM" id="SSF53383">
    <property type="entry name" value="PLP-dependent transferases"/>
    <property type="match status" value="1"/>
</dbReference>
<reference evidence="8" key="1">
    <citation type="submission" date="2022-09" db="EMBL/GenBank/DDBJ databases">
        <title>Novel Mycoplasma species identified in domestic and wild animals.</title>
        <authorList>
            <person name="Volokhov D.V."/>
            <person name="Furtak V.A."/>
            <person name="Zagorodnyaya T.A."/>
        </authorList>
    </citation>
    <scope>NUCLEOTIDE SEQUENCE</scope>
    <source>
        <strain evidence="8">Oakley</strain>
    </source>
</reference>
<name>A0ABT2Y6U7_9MOLU</name>
<dbReference type="Pfam" id="PF00266">
    <property type="entry name" value="Aminotran_5"/>
    <property type="match status" value="1"/>
</dbReference>
<accession>A0ABT2Y6U7</accession>
<keyword evidence="4" id="KW-0808">Transferase</keyword>
<evidence type="ECO:0000313" key="8">
    <source>
        <dbReference type="EMBL" id="MCV2232462.1"/>
    </source>
</evidence>
<feature type="domain" description="Aminotransferase class V" evidence="7">
    <location>
        <begin position="27"/>
        <end position="393"/>
    </location>
</feature>
<comment type="catalytic activity">
    <reaction evidence="6">
        <text>(sulfur carrier)-H + L-cysteine = (sulfur carrier)-SH + L-alanine</text>
        <dbReference type="Rhea" id="RHEA:43892"/>
        <dbReference type="Rhea" id="RHEA-COMP:14737"/>
        <dbReference type="Rhea" id="RHEA-COMP:14739"/>
        <dbReference type="ChEBI" id="CHEBI:29917"/>
        <dbReference type="ChEBI" id="CHEBI:35235"/>
        <dbReference type="ChEBI" id="CHEBI:57972"/>
        <dbReference type="ChEBI" id="CHEBI:64428"/>
        <dbReference type="EC" id="2.8.1.7"/>
    </reaction>
</comment>
<comment type="caution">
    <text evidence="8">The sequence shown here is derived from an EMBL/GenBank/DDBJ whole genome shotgun (WGS) entry which is preliminary data.</text>
</comment>
<dbReference type="PIRSF" id="PIRSF005572">
    <property type="entry name" value="NifS"/>
    <property type="match status" value="1"/>
</dbReference>
<dbReference type="EC" id="2.8.1.7" evidence="3"/>
<dbReference type="InterPro" id="IPR015422">
    <property type="entry name" value="PyrdxlP-dep_Trfase_small"/>
</dbReference>
<dbReference type="InterPro" id="IPR016454">
    <property type="entry name" value="Cysteine_dSase"/>
</dbReference>
<gene>
    <name evidence="8" type="ORF">N7548_06445</name>
</gene>
<comment type="similarity">
    <text evidence="2">Belongs to the class-V pyridoxal-phosphate-dependent aminotransferase family. Csd subfamily.</text>
</comment>
<organism evidence="8 9">
    <name type="scientific">Paracholeplasma manati</name>
    <dbReference type="NCBI Taxonomy" id="591373"/>
    <lineage>
        <taxon>Bacteria</taxon>
        <taxon>Bacillati</taxon>
        <taxon>Mycoplasmatota</taxon>
        <taxon>Mollicutes</taxon>
        <taxon>Acholeplasmatales</taxon>
        <taxon>Acholeplasmataceae</taxon>
        <taxon>Paracholeplasma</taxon>
    </lineage>
</organism>
<proteinExistence type="inferred from homology"/>
<evidence type="ECO:0000256" key="4">
    <source>
        <dbReference type="ARBA" id="ARBA00022679"/>
    </source>
</evidence>
<evidence type="ECO:0000256" key="2">
    <source>
        <dbReference type="ARBA" id="ARBA00010447"/>
    </source>
</evidence>
<dbReference type="InterPro" id="IPR015424">
    <property type="entry name" value="PyrdxlP-dep_Trfase"/>
</dbReference>
<dbReference type="InterPro" id="IPR000192">
    <property type="entry name" value="Aminotrans_V_dom"/>
</dbReference>
<dbReference type="InterPro" id="IPR015421">
    <property type="entry name" value="PyrdxlP-dep_Trfase_major"/>
</dbReference>
<keyword evidence="9" id="KW-1185">Reference proteome</keyword>
<evidence type="ECO:0000256" key="5">
    <source>
        <dbReference type="ARBA" id="ARBA00022898"/>
    </source>
</evidence>
<dbReference type="Proteomes" id="UP001177160">
    <property type="component" value="Unassembled WGS sequence"/>
</dbReference>
<evidence type="ECO:0000256" key="3">
    <source>
        <dbReference type="ARBA" id="ARBA00012239"/>
    </source>
</evidence>
<comment type="cofactor">
    <cofactor evidence="1">
        <name>pyridoxal 5'-phosphate</name>
        <dbReference type="ChEBI" id="CHEBI:597326"/>
    </cofactor>
</comment>
<dbReference type="InterPro" id="IPR010970">
    <property type="entry name" value="Cys_dSase_SufS"/>
</dbReference>
<evidence type="ECO:0000313" key="9">
    <source>
        <dbReference type="Proteomes" id="UP001177160"/>
    </source>
</evidence>
<evidence type="ECO:0000259" key="7">
    <source>
        <dbReference type="Pfam" id="PF00266"/>
    </source>
</evidence>
<sequence length="407" mass="45392">MKDYNLMLDVKQIRQQFPIYDHNPKLVYLDTAASSLKPKNVIDVVDHYYSKLGVNVHRGVYGLSYEATDLYEAARTTVARFLNAKFEEIVFTRGTTASLNLVASSYQKQLKPGDEIITSELEHHSSVLPWMQVAKNTGATLVYVPLNSEGRITVEAFKSVLTDNTKVVALTYVSNVMGYITPIKEIIDLAHQKSAIVVVDAAQAAPHMKIDVTALNADFLAFSGHKILGPTGIGVLYGKKHLLNKMEPTEFGGDMVDQVELSGATWKDTPYRFEAGTPIISGAIGLGRAIEFIESIGFDEIHAHVHALHQYTLEKLKSVEGITVYNPTSETGIITFNVDYVHPHDAASIFDQNQVCLRAGHHCAQLITKWLKQLATLRATFYIYNDYEDADRFVESVKEAVRFFKAF</sequence>
<dbReference type="EMBL" id="JAOVQM010000005">
    <property type="protein sequence ID" value="MCV2232462.1"/>
    <property type="molecule type" value="Genomic_DNA"/>
</dbReference>
<dbReference type="Gene3D" id="3.90.1150.10">
    <property type="entry name" value="Aspartate Aminotransferase, domain 1"/>
    <property type="match status" value="1"/>
</dbReference>
<dbReference type="PANTHER" id="PTHR43586:SF8">
    <property type="entry name" value="CYSTEINE DESULFURASE 1, CHLOROPLASTIC"/>
    <property type="match status" value="1"/>
</dbReference>
<evidence type="ECO:0000256" key="1">
    <source>
        <dbReference type="ARBA" id="ARBA00001933"/>
    </source>
</evidence>
<dbReference type="Gene3D" id="3.40.640.10">
    <property type="entry name" value="Type I PLP-dependent aspartate aminotransferase-like (Major domain)"/>
    <property type="match status" value="1"/>
</dbReference>
<keyword evidence="5" id="KW-0663">Pyridoxal phosphate</keyword>
<protein>
    <recommendedName>
        <fullName evidence="3">cysteine desulfurase</fullName>
        <ecNumber evidence="3">2.8.1.7</ecNumber>
    </recommendedName>
</protein>
<dbReference type="CDD" id="cd06453">
    <property type="entry name" value="SufS_like"/>
    <property type="match status" value="1"/>
</dbReference>